<feature type="compositionally biased region" description="Acidic residues" evidence="6">
    <location>
        <begin position="429"/>
        <end position="455"/>
    </location>
</feature>
<evidence type="ECO:0000256" key="6">
    <source>
        <dbReference type="SAM" id="MobiDB-lite"/>
    </source>
</evidence>
<organism evidence="8 9">
    <name type="scientific">Adineta ricciae</name>
    <name type="common">Rotifer</name>
    <dbReference type="NCBI Taxonomy" id="249248"/>
    <lineage>
        <taxon>Eukaryota</taxon>
        <taxon>Metazoa</taxon>
        <taxon>Spiralia</taxon>
        <taxon>Gnathifera</taxon>
        <taxon>Rotifera</taxon>
        <taxon>Eurotatoria</taxon>
        <taxon>Bdelloidea</taxon>
        <taxon>Adinetida</taxon>
        <taxon>Adinetidae</taxon>
        <taxon>Adineta</taxon>
    </lineage>
</organism>
<dbReference type="InterPro" id="IPR000571">
    <property type="entry name" value="Znf_CCCH"/>
</dbReference>
<dbReference type="GO" id="GO:0008270">
    <property type="term" value="F:zinc ion binding"/>
    <property type="evidence" value="ECO:0007669"/>
    <property type="project" value="UniProtKB-KW"/>
</dbReference>
<dbReference type="InterPro" id="IPR036855">
    <property type="entry name" value="Znf_CCCH_sf"/>
</dbReference>
<feature type="domain" description="C3H1-type" evidence="7">
    <location>
        <begin position="96"/>
        <end position="123"/>
    </location>
</feature>
<dbReference type="Gene3D" id="6.20.400.10">
    <property type="match status" value="1"/>
</dbReference>
<dbReference type="Proteomes" id="UP000663828">
    <property type="component" value="Unassembled WGS sequence"/>
</dbReference>
<evidence type="ECO:0000313" key="9">
    <source>
        <dbReference type="Proteomes" id="UP000663828"/>
    </source>
</evidence>
<feature type="zinc finger region" description="C3H1-type" evidence="5">
    <location>
        <begin position="172"/>
        <end position="209"/>
    </location>
</feature>
<gene>
    <name evidence="8" type="ORF">XAT740_LOCUS35590</name>
</gene>
<reference evidence="8" key="1">
    <citation type="submission" date="2021-02" db="EMBL/GenBank/DDBJ databases">
        <authorList>
            <person name="Nowell W R."/>
        </authorList>
    </citation>
    <scope>NUCLEOTIDE SEQUENCE</scope>
</reference>
<dbReference type="GO" id="GO:0002181">
    <property type="term" value="P:cytoplasmic translation"/>
    <property type="evidence" value="ECO:0007669"/>
    <property type="project" value="TreeGrafter"/>
</dbReference>
<evidence type="ECO:0000256" key="1">
    <source>
        <dbReference type="ARBA" id="ARBA00010043"/>
    </source>
</evidence>
<dbReference type="Pfam" id="PF00642">
    <property type="entry name" value="zf-CCCH"/>
    <property type="match status" value="1"/>
</dbReference>
<feature type="region of interest" description="Disordered" evidence="6">
    <location>
        <begin position="424"/>
        <end position="455"/>
    </location>
</feature>
<feature type="region of interest" description="Disordered" evidence="6">
    <location>
        <begin position="300"/>
        <end position="336"/>
    </location>
</feature>
<evidence type="ECO:0000256" key="3">
    <source>
        <dbReference type="ARBA" id="ARBA00022771"/>
    </source>
</evidence>
<protein>
    <recommendedName>
        <fullName evidence="7">C3H1-type domain-containing protein</fullName>
    </recommendedName>
</protein>
<keyword evidence="3 5" id="KW-0863">Zinc-finger</keyword>
<dbReference type="Gene3D" id="4.10.1000.10">
    <property type="entry name" value="Zinc finger, CCCH-type"/>
    <property type="match status" value="1"/>
</dbReference>
<dbReference type="PANTHER" id="PTHR12681">
    <property type="entry name" value="ZINC FINGER-CONTAINING PROTEIN P48ZNF"/>
    <property type="match status" value="1"/>
</dbReference>
<comment type="caution">
    <text evidence="8">The sequence shown here is derived from an EMBL/GenBank/DDBJ whole genome shotgun (WGS) entry which is preliminary data.</text>
</comment>
<evidence type="ECO:0000259" key="7">
    <source>
        <dbReference type="PROSITE" id="PS50103"/>
    </source>
</evidence>
<dbReference type="SUPFAM" id="SSF90229">
    <property type="entry name" value="CCCH zinc finger"/>
    <property type="match status" value="1"/>
</dbReference>
<dbReference type="PANTHER" id="PTHR12681:SF0">
    <property type="entry name" value="ZINC FINGER CCCH DOMAIN-CONTAINING PROTEIN 15"/>
    <property type="match status" value="1"/>
</dbReference>
<feature type="domain" description="C3H1-type" evidence="7">
    <location>
        <begin position="172"/>
        <end position="209"/>
    </location>
</feature>
<dbReference type="EMBL" id="CAJNOR010003579">
    <property type="protein sequence ID" value="CAF1427533.1"/>
    <property type="molecule type" value="Genomic_DNA"/>
</dbReference>
<accession>A0A815MTB2</accession>
<dbReference type="Pfam" id="PF16543">
    <property type="entry name" value="DFRP_C"/>
    <property type="match status" value="1"/>
</dbReference>
<comment type="similarity">
    <text evidence="1">Belongs to the ZC3H15/TMA46 family.</text>
</comment>
<keyword evidence="4 5" id="KW-0862">Zinc</keyword>
<dbReference type="PROSITE" id="PS50103">
    <property type="entry name" value="ZF_C3H1"/>
    <property type="match status" value="2"/>
</dbReference>
<sequence length="469" mass="52953">MPPKQQQPSKKTVDKAKAKIVEDKTFGLKNKKGNKNQKYIAQVQNQVQNAGKSAREIAKMQEEKEKRKEDKKKAEVELQSLFKPVIVQQTLAAGADPKSVLCMYFKQGSCTKGAKCKFSHDLAVERKAEKRSLYDDVREGGNKENETMANWDEAQLADVVEKRHGEDNRKKNATQIVCKYFLEAVENSTYGWFWTCQNGPACQYKHALPPGFMLKRDRKLLEEQKETISLEDLIESERAALGSNVTKVTLESFLAWKKRKIEEKKQQLVKDEEKKRNEFVKHGRLVGLSGREMFTFNPDLIANDDEDADNDIDYRHRSDDEEEEEEQPADGAAAQGAASVVRKAAIRDLNDIDLLAQEAREVDNTGTIASEDRFENYRRIEQEKQARRKAAAEQATFAEEASELNQATGGGGAAAAASTCDDIVVTVNNDDDDDDDDDEGNEEVQIDEDLFGDDLDDVEEQLRETNLES</sequence>
<keyword evidence="9" id="KW-1185">Reference proteome</keyword>
<evidence type="ECO:0000256" key="2">
    <source>
        <dbReference type="ARBA" id="ARBA00022723"/>
    </source>
</evidence>
<evidence type="ECO:0000256" key="5">
    <source>
        <dbReference type="PROSITE-ProRule" id="PRU00723"/>
    </source>
</evidence>
<dbReference type="InterPro" id="IPR032378">
    <property type="entry name" value="ZC3H15/TMA46_C"/>
</dbReference>
<proteinExistence type="inferred from homology"/>
<dbReference type="GO" id="GO:0003729">
    <property type="term" value="F:mRNA binding"/>
    <property type="evidence" value="ECO:0007669"/>
    <property type="project" value="TreeGrafter"/>
</dbReference>
<evidence type="ECO:0000313" key="8">
    <source>
        <dbReference type="EMBL" id="CAF1427533.1"/>
    </source>
</evidence>
<feature type="zinc finger region" description="C3H1-type" evidence="5">
    <location>
        <begin position="96"/>
        <end position="123"/>
    </location>
</feature>
<evidence type="ECO:0000256" key="4">
    <source>
        <dbReference type="ARBA" id="ARBA00022833"/>
    </source>
</evidence>
<keyword evidence="2 5" id="KW-0479">Metal-binding</keyword>
<feature type="compositionally biased region" description="Acidic residues" evidence="6">
    <location>
        <begin position="302"/>
        <end position="311"/>
    </location>
</feature>
<dbReference type="AlphaFoldDB" id="A0A815MTB2"/>
<dbReference type="GO" id="GO:0005829">
    <property type="term" value="C:cytosol"/>
    <property type="evidence" value="ECO:0007669"/>
    <property type="project" value="TreeGrafter"/>
</dbReference>
<name>A0A815MTB2_ADIRI</name>
<dbReference type="SMART" id="SM00356">
    <property type="entry name" value="ZnF_C3H1"/>
    <property type="match status" value="2"/>
</dbReference>